<dbReference type="SUPFAM" id="SSF54909">
    <property type="entry name" value="Dimeric alpha+beta barrel"/>
    <property type="match status" value="1"/>
</dbReference>
<dbReference type="PANTHER" id="PTHR37811">
    <property type="entry name" value="BLL5343 PROTEIN"/>
    <property type="match status" value="1"/>
</dbReference>
<dbReference type="Proteomes" id="UP000241074">
    <property type="component" value="Chromosome"/>
</dbReference>
<dbReference type="EMBL" id="CP027860">
    <property type="protein sequence ID" value="AVP98517.1"/>
    <property type="molecule type" value="Genomic_DNA"/>
</dbReference>
<sequence length="104" mass="12021">MSDVSDARYVVVFRATVAAFDDEYSRTAAALRERALRDFGCLAFHALTEGDQEIALSYWPSLEAIRTWQQDATHLQAQELGRTRWYSGYHVEVVEILRAYQHPR</sequence>
<dbReference type="RefSeq" id="WP_106892438.1">
    <property type="nucleotide sequence ID" value="NZ_CP027860.1"/>
</dbReference>
<keyword evidence="1" id="KW-0560">Oxidoreductase</keyword>
<protein>
    <submittedName>
        <fullName evidence="1">Antibiotic biosynthesis monooxygenase</fullName>
    </submittedName>
</protein>
<keyword evidence="1" id="KW-0503">Monooxygenase</keyword>
<evidence type="ECO:0000313" key="2">
    <source>
        <dbReference type="Proteomes" id="UP000241074"/>
    </source>
</evidence>
<reference evidence="1 2" key="2">
    <citation type="submission" date="2018-03" db="EMBL/GenBank/DDBJ databases">
        <authorList>
            <person name="Keele B.F."/>
        </authorList>
    </citation>
    <scope>NUCLEOTIDE SEQUENCE [LARGE SCALE GENOMIC DNA]</scope>
    <source>
        <strain evidence="1 2">D13</strain>
    </source>
</reference>
<reference evidence="1 2" key="1">
    <citation type="submission" date="2018-03" db="EMBL/GenBank/DDBJ databases">
        <title>Ahniella affigens gen. nov., sp. nov., a gammaproteobacterium isolated from sandy soil near a stream.</title>
        <authorList>
            <person name="Ko Y."/>
            <person name="Kim J.-H."/>
        </authorList>
    </citation>
    <scope>NUCLEOTIDE SEQUENCE [LARGE SCALE GENOMIC DNA]</scope>
    <source>
        <strain evidence="1 2">D13</strain>
    </source>
</reference>
<keyword evidence="2" id="KW-1185">Reference proteome</keyword>
<proteinExistence type="predicted"/>
<gene>
    <name evidence="1" type="ORF">C7S18_15570</name>
</gene>
<dbReference type="GO" id="GO:0004497">
    <property type="term" value="F:monooxygenase activity"/>
    <property type="evidence" value="ECO:0007669"/>
    <property type="project" value="UniProtKB-KW"/>
</dbReference>
<dbReference type="AlphaFoldDB" id="A0A2P1PUJ5"/>
<dbReference type="Gene3D" id="3.30.70.100">
    <property type="match status" value="1"/>
</dbReference>
<dbReference type="KEGG" id="xba:C7S18_15570"/>
<name>A0A2P1PUJ5_9GAMM</name>
<organism evidence="1 2">
    <name type="scientific">Ahniella affigens</name>
    <dbReference type="NCBI Taxonomy" id="2021234"/>
    <lineage>
        <taxon>Bacteria</taxon>
        <taxon>Pseudomonadati</taxon>
        <taxon>Pseudomonadota</taxon>
        <taxon>Gammaproteobacteria</taxon>
        <taxon>Lysobacterales</taxon>
        <taxon>Rhodanobacteraceae</taxon>
        <taxon>Ahniella</taxon>
    </lineage>
</organism>
<dbReference type="OrthoDB" id="9797060at2"/>
<accession>A0A2P1PUJ5</accession>
<evidence type="ECO:0000313" key="1">
    <source>
        <dbReference type="EMBL" id="AVP98517.1"/>
    </source>
</evidence>
<dbReference type="InterPro" id="IPR052936">
    <property type="entry name" value="Jasmonate_Hydroxylase-like"/>
</dbReference>
<dbReference type="InterPro" id="IPR011008">
    <property type="entry name" value="Dimeric_a/b-barrel"/>
</dbReference>
<dbReference type="PANTHER" id="PTHR37811:SF2">
    <property type="entry name" value="ABM DOMAIN-CONTAINING PROTEIN"/>
    <property type="match status" value="1"/>
</dbReference>